<dbReference type="EMBL" id="AZFX01000059">
    <property type="protein sequence ID" value="KRM09148.1"/>
    <property type="molecule type" value="Genomic_DNA"/>
</dbReference>
<evidence type="ECO:0000313" key="1">
    <source>
        <dbReference type="EMBL" id="KRM09148.1"/>
    </source>
</evidence>
<dbReference type="InterPro" id="IPR009057">
    <property type="entry name" value="Homeodomain-like_sf"/>
</dbReference>
<dbReference type="Gene3D" id="1.10.10.60">
    <property type="entry name" value="Homeodomain-like"/>
    <property type="match status" value="1"/>
</dbReference>
<dbReference type="SUPFAM" id="SSF48498">
    <property type="entry name" value="Tetracyclin repressor-like, C-terminal domain"/>
    <property type="match status" value="1"/>
</dbReference>
<dbReference type="AlphaFoldDB" id="A0A0R1W3S7"/>
<dbReference type="SUPFAM" id="SSF46689">
    <property type="entry name" value="Homeodomain-like"/>
    <property type="match status" value="1"/>
</dbReference>
<dbReference type="Gene3D" id="1.10.357.10">
    <property type="entry name" value="Tetracycline Repressor, domain 2"/>
    <property type="match status" value="1"/>
</dbReference>
<name>A0A0R1W3S7_9LACO</name>
<dbReference type="Proteomes" id="UP000051315">
    <property type="component" value="Unassembled WGS sequence"/>
</dbReference>
<dbReference type="InterPro" id="IPR036271">
    <property type="entry name" value="Tet_transcr_reg_TetR-rel_C_sf"/>
</dbReference>
<dbReference type="STRING" id="1423735.FC15_GL001800"/>
<evidence type="ECO:0000313" key="2">
    <source>
        <dbReference type="Proteomes" id="UP000051315"/>
    </source>
</evidence>
<gene>
    <name evidence="1" type="ORF">FC15_GL001800</name>
</gene>
<dbReference type="PATRIC" id="fig|1423735.3.peg.1870"/>
<proteinExistence type="predicted"/>
<dbReference type="OrthoDB" id="66596at2"/>
<reference evidence="1 2" key="1">
    <citation type="journal article" date="2015" name="Genome Announc.">
        <title>Expanding the biotechnology potential of lactobacilli through comparative genomics of 213 strains and associated genera.</title>
        <authorList>
            <person name="Sun Z."/>
            <person name="Harris H.M."/>
            <person name="McCann A."/>
            <person name="Guo C."/>
            <person name="Argimon S."/>
            <person name="Zhang W."/>
            <person name="Yang X."/>
            <person name="Jeffery I.B."/>
            <person name="Cooney J.C."/>
            <person name="Kagawa T.F."/>
            <person name="Liu W."/>
            <person name="Song Y."/>
            <person name="Salvetti E."/>
            <person name="Wrobel A."/>
            <person name="Rasinkangas P."/>
            <person name="Parkhill J."/>
            <person name="Rea M.C."/>
            <person name="O'Sullivan O."/>
            <person name="Ritari J."/>
            <person name="Douillard F.P."/>
            <person name="Paul Ross R."/>
            <person name="Yang R."/>
            <person name="Briner A.E."/>
            <person name="Felis G.E."/>
            <person name="de Vos W.M."/>
            <person name="Barrangou R."/>
            <person name="Klaenhammer T.R."/>
            <person name="Caufield P.W."/>
            <person name="Cui Y."/>
            <person name="Zhang H."/>
            <person name="O'Toole P.W."/>
        </authorList>
    </citation>
    <scope>NUCLEOTIDE SEQUENCE [LARGE SCALE GENOMIC DNA]</scope>
    <source>
        <strain evidence="1 2">DSM 17758</strain>
    </source>
</reference>
<accession>A0A0R1W3S7</accession>
<protein>
    <submittedName>
        <fullName evidence="1">Transcriptional regulator</fullName>
    </submittedName>
</protein>
<keyword evidence="2" id="KW-1185">Reference proteome</keyword>
<dbReference type="RefSeq" id="WP_057824878.1">
    <property type="nucleotide sequence ID" value="NZ_AZFX01000059.1"/>
</dbReference>
<organism evidence="1 2">
    <name type="scientific">Lapidilactobacillus concavus DSM 17758</name>
    <dbReference type="NCBI Taxonomy" id="1423735"/>
    <lineage>
        <taxon>Bacteria</taxon>
        <taxon>Bacillati</taxon>
        <taxon>Bacillota</taxon>
        <taxon>Bacilli</taxon>
        <taxon>Lactobacillales</taxon>
        <taxon>Lactobacillaceae</taxon>
        <taxon>Lapidilactobacillus</taxon>
    </lineage>
</organism>
<sequence length="206" mass="24064">MARKKTIMKHDILNAAFKLAMRDGFYNFTARKIADELNCSTQPPYLEFDCMADLKHQSIKKIQAHLLKNVFSRHYDDDPMINLDLAYIHFVCEQPMLYRTLWIEDKQSIEEMKEFAHRLGMERLRQKPEAANLPEEKLHRILVGNWIIASGIANLMSTGYIKTTKTQMKEILNAQLADFIYNDRFNPANDVDSTDDWFTSDENLAI</sequence>
<comment type="caution">
    <text evidence="1">The sequence shown here is derived from an EMBL/GenBank/DDBJ whole genome shotgun (WGS) entry which is preliminary data.</text>
</comment>